<accession>A0AAV2KUM5</accession>
<dbReference type="Proteomes" id="UP001497482">
    <property type="component" value="Chromosome 2"/>
</dbReference>
<protein>
    <recommendedName>
        <fullName evidence="3">Secreted protein</fullName>
    </recommendedName>
</protein>
<dbReference type="AlphaFoldDB" id="A0AAV2KUM5"/>
<proteinExistence type="predicted"/>
<keyword evidence="2" id="KW-1185">Reference proteome</keyword>
<evidence type="ECO:0000313" key="2">
    <source>
        <dbReference type="Proteomes" id="UP001497482"/>
    </source>
</evidence>
<sequence>MVRMLGCSVPLLPTPLLPALHSHPPSVLLNWKVRARPHSPNATSQAVIGFLACSSAPSLTSPSLSVNTFALWLAQCPGRHTPASACFGSEKAF</sequence>
<gene>
    <name evidence="1" type="ORF">KC01_LOCUS22747</name>
</gene>
<dbReference type="EMBL" id="OZ035824">
    <property type="protein sequence ID" value="CAL1593702.1"/>
    <property type="molecule type" value="Genomic_DNA"/>
</dbReference>
<evidence type="ECO:0008006" key="3">
    <source>
        <dbReference type="Google" id="ProtNLM"/>
    </source>
</evidence>
<evidence type="ECO:0000313" key="1">
    <source>
        <dbReference type="EMBL" id="CAL1593702.1"/>
    </source>
</evidence>
<reference evidence="1 2" key="1">
    <citation type="submission" date="2024-04" db="EMBL/GenBank/DDBJ databases">
        <authorList>
            <person name="Waldvogel A.-M."/>
            <person name="Schoenle A."/>
        </authorList>
    </citation>
    <scope>NUCLEOTIDE SEQUENCE [LARGE SCALE GENOMIC DNA]</scope>
</reference>
<organism evidence="1 2">
    <name type="scientific">Knipowitschia caucasica</name>
    <name type="common">Caucasian dwarf goby</name>
    <name type="synonym">Pomatoschistus caucasicus</name>
    <dbReference type="NCBI Taxonomy" id="637954"/>
    <lineage>
        <taxon>Eukaryota</taxon>
        <taxon>Metazoa</taxon>
        <taxon>Chordata</taxon>
        <taxon>Craniata</taxon>
        <taxon>Vertebrata</taxon>
        <taxon>Euteleostomi</taxon>
        <taxon>Actinopterygii</taxon>
        <taxon>Neopterygii</taxon>
        <taxon>Teleostei</taxon>
        <taxon>Neoteleostei</taxon>
        <taxon>Acanthomorphata</taxon>
        <taxon>Gobiaria</taxon>
        <taxon>Gobiiformes</taxon>
        <taxon>Gobioidei</taxon>
        <taxon>Gobiidae</taxon>
        <taxon>Gobiinae</taxon>
        <taxon>Knipowitschia</taxon>
    </lineage>
</organism>
<name>A0AAV2KUM5_KNICA</name>